<comment type="caution">
    <text evidence="2">The sequence shown here is derived from an EMBL/GenBank/DDBJ whole genome shotgun (WGS) entry which is preliminary data.</text>
</comment>
<proteinExistence type="predicted"/>
<evidence type="ECO:0000256" key="1">
    <source>
        <dbReference type="SAM" id="MobiDB-lite"/>
    </source>
</evidence>
<accession>A0A2N0TU24</accession>
<dbReference type="AlphaFoldDB" id="A0A2N0TU24"/>
<dbReference type="Proteomes" id="UP000232673">
    <property type="component" value="Unassembled WGS sequence"/>
</dbReference>
<name>A0A2N0TU24_9FLAO</name>
<evidence type="ECO:0000313" key="3">
    <source>
        <dbReference type="Proteomes" id="UP000232673"/>
    </source>
</evidence>
<keyword evidence="3" id="KW-1185">Reference proteome</keyword>
<evidence type="ECO:0008006" key="4">
    <source>
        <dbReference type="Google" id="ProtNLM"/>
    </source>
</evidence>
<feature type="region of interest" description="Disordered" evidence="1">
    <location>
        <begin position="21"/>
        <end position="82"/>
    </location>
</feature>
<evidence type="ECO:0000313" key="2">
    <source>
        <dbReference type="EMBL" id="PKD18237.1"/>
    </source>
</evidence>
<protein>
    <recommendedName>
        <fullName evidence="4">Lipoprotein</fullName>
    </recommendedName>
</protein>
<feature type="compositionally biased region" description="Basic and acidic residues" evidence="1">
    <location>
        <begin position="21"/>
        <end position="61"/>
    </location>
</feature>
<reference evidence="2 3" key="1">
    <citation type="submission" date="2015-10" db="EMBL/GenBank/DDBJ databases">
        <title>Draft genome sequence of Salegentibacter salinarum KCTC 12975.</title>
        <authorList>
            <person name="Lin W."/>
            <person name="Zheng Q."/>
        </authorList>
    </citation>
    <scope>NUCLEOTIDE SEQUENCE [LARGE SCALE GENOMIC DNA]</scope>
    <source>
        <strain evidence="2 3">KCTC 12975</strain>
    </source>
</reference>
<dbReference type="RefSeq" id="WP_101023078.1">
    <property type="nucleotide sequence ID" value="NZ_FUZC01000002.1"/>
</dbReference>
<dbReference type="STRING" id="447422.SAMN05660903_00723"/>
<dbReference type="PROSITE" id="PS51257">
    <property type="entry name" value="PROKAR_LIPOPROTEIN"/>
    <property type="match status" value="1"/>
</dbReference>
<gene>
    <name evidence="2" type="ORF">APR41_03550</name>
</gene>
<dbReference type="EMBL" id="LKTS01000023">
    <property type="protein sequence ID" value="PKD18237.1"/>
    <property type="molecule type" value="Genomic_DNA"/>
</dbReference>
<dbReference type="OrthoDB" id="1429961at2"/>
<sequence>MRYYASLLCLILVLVSCKNEDKNQEREPDFETEQTENKNTPEKNTEKSTSENSDYNEKETLEAPDSENNETETSSSKITPGTTYVKVDERDANCSCYCLELDMNKNTELCLSEDEMYINARYAKTGNSVNIFYVSPSNKNTNEDLPWEDFDTNNPIAVLRPGENGNMELDWKGFYIDGVLAVDYAIYGKKTLEGTYKKQ</sequence>
<organism evidence="2 3">
    <name type="scientific">Salegentibacter salinarum</name>
    <dbReference type="NCBI Taxonomy" id="447422"/>
    <lineage>
        <taxon>Bacteria</taxon>
        <taxon>Pseudomonadati</taxon>
        <taxon>Bacteroidota</taxon>
        <taxon>Flavobacteriia</taxon>
        <taxon>Flavobacteriales</taxon>
        <taxon>Flavobacteriaceae</taxon>
        <taxon>Salegentibacter</taxon>
    </lineage>
</organism>